<comment type="caution">
    <text evidence="2">The sequence shown here is derived from an EMBL/GenBank/DDBJ whole genome shotgun (WGS) entry which is preliminary data.</text>
</comment>
<name>A0ABU9IJ10_9FLAO</name>
<dbReference type="InterPro" id="IPR025419">
    <property type="entry name" value="DUF4142"/>
</dbReference>
<gene>
    <name evidence="2" type="ORF">AAEO57_01490</name>
</gene>
<dbReference type="EMBL" id="JBBYHS010000001">
    <property type="protein sequence ID" value="MEL1252433.1"/>
    <property type="molecule type" value="Genomic_DNA"/>
</dbReference>
<sequence>MLSSKTSFLKILFTGVTLVSISACEKNDKIEKESTKNVLTARNNEETEIYFFTALANSTQAIIAKSQLAQYKSLEQKTRDISSKIENNQVMLLQEINKISLKKLIVITDIDVPANDDLYKLIDTSYTSFDKVYINSMTRLLYEQIQLLEAISKKTNDSDVSKLAFHYLPLQYKLLLETEKLNELKTIKNTTIIN</sequence>
<feature type="domain" description="DUF4142" evidence="1">
    <location>
        <begin position="51"/>
        <end position="170"/>
    </location>
</feature>
<dbReference type="Proteomes" id="UP001485226">
    <property type="component" value="Unassembled WGS sequence"/>
</dbReference>
<keyword evidence="3" id="KW-1185">Reference proteome</keyword>
<reference evidence="2 3" key="1">
    <citation type="submission" date="2024-04" db="EMBL/GenBank/DDBJ databases">
        <title>Flavobacterium sp. DGU38 16S ribosomal RNA gene Genome sequencing and assembly.</title>
        <authorList>
            <person name="Park S."/>
        </authorList>
    </citation>
    <scope>NUCLEOTIDE SEQUENCE [LARGE SCALE GENOMIC DNA]</scope>
    <source>
        <strain evidence="2 3">DGU38</strain>
    </source>
</reference>
<evidence type="ECO:0000313" key="2">
    <source>
        <dbReference type="EMBL" id="MEL1252433.1"/>
    </source>
</evidence>
<protein>
    <submittedName>
        <fullName evidence="2">DUF4142 domain-containing protein</fullName>
    </submittedName>
</protein>
<accession>A0ABU9IJ10</accession>
<organism evidence="2 3">
    <name type="scientific">Flavobacterium calami</name>
    <dbReference type="NCBI Taxonomy" id="3139144"/>
    <lineage>
        <taxon>Bacteria</taxon>
        <taxon>Pseudomonadati</taxon>
        <taxon>Bacteroidota</taxon>
        <taxon>Flavobacteriia</taxon>
        <taxon>Flavobacteriales</taxon>
        <taxon>Flavobacteriaceae</taxon>
        <taxon>Flavobacterium</taxon>
    </lineage>
</organism>
<dbReference type="RefSeq" id="WP_341688784.1">
    <property type="nucleotide sequence ID" value="NZ_JBBYHS010000001.1"/>
</dbReference>
<dbReference type="Pfam" id="PF13628">
    <property type="entry name" value="DUF4142"/>
    <property type="match status" value="1"/>
</dbReference>
<evidence type="ECO:0000259" key="1">
    <source>
        <dbReference type="Pfam" id="PF13628"/>
    </source>
</evidence>
<evidence type="ECO:0000313" key="3">
    <source>
        <dbReference type="Proteomes" id="UP001485226"/>
    </source>
</evidence>
<proteinExistence type="predicted"/>
<dbReference type="PROSITE" id="PS51257">
    <property type="entry name" value="PROKAR_LIPOPROTEIN"/>
    <property type="match status" value="1"/>
</dbReference>